<feature type="transmembrane region" description="Helical" evidence="11">
    <location>
        <begin position="388"/>
        <end position="409"/>
    </location>
</feature>
<feature type="signal peptide" evidence="12">
    <location>
        <begin position="1"/>
        <end position="22"/>
    </location>
</feature>
<sequence length="472" mass="52112">MKIQIFTAPALCLSGLTLLTRADSLRFFSLKKGPNPLSFGIGPEEIDLPSLLYAQNTQRSEVFSDAIKLLDSMKSSPSCNRLAATNLILSCQSIGGDDDTDKNNSSNSLDNLKALFAARLAVCELIGAGAAIPEQCSPILISHSTYGHPGAQDQVQPSRLEPCLRSLESRPQWWTSYSNSRQNAAVMCQAARTEIEREHDLKRYKKLIDITSILNDSLNQTLTTAAMEASRQKGFLEIVDEMRNQLLQDLENGFLRYHDIKSKVFDDAEGVQIVMSAAKTDAANVKKRIELFEQAFQQFETTAVALQQVQLQQISDQKSFQQDLKISQALLNDVTASTANLQISIENSYAIFRRLTTFGGALTSVIWWISSTAIVALLLLYPKLSGALLLLLACVFVTYHIGVSGWLHIVRASSISMTSEPANVVYIVCFSLATISGICSLLYFVAQNILLLTRRYKVRTTNADYLTTSDLA</sequence>
<dbReference type="Proteomes" id="UP000001631">
    <property type="component" value="Unassembled WGS sequence"/>
</dbReference>
<comment type="function">
    <text evidence="1 11">Required for nuclear membrane fusion during karyogamy.</text>
</comment>
<dbReference type="GeneID" id="69036032"/>
<evidence type="ECO:0000313" key="14">
    <source>
        <dbReference type="Proteomes" id="UP000001631"/>
    </source>
</evidence>
<evidence type="ECO:0000256" key="9">
    <source>
        <dbReference type="ARBA" id="ARBA00023180"/>
    </source>
</evidence>
<dbReference type="EMBL" id="GG663365">
    <property type="protein sequence ID" value="EEH09479.1"/>
    <property type="molecule type" value="Genomic_DNA"/>
</dbReference>
<keyword evidence="5 11" id="KW-0732">Signal</keyword>
<proteinExistence type="inferred from homology"/>
<comment type="similarity">
    <text evidence="2 11">Belongs to the KAR5 family.</text>
</comment>
<keyword evidence="6 11" id="KW-0256">Endoplasmic reticulum</keyword>
<evidence type="ECO:0000256" key="11">
    <source>
        <dbReference type="RuleBase" id="RU368082"/>
    </source>
</evidence>
<accession>C0NI44</accession>
<dbReference type="AlphaFoldDB" id="C0NI44"/>
<gene>
    <name evidence="13" type="ORF">HCBG_03016</name>
</gene>
<dbReference type="HOGENOM" id="CLU_033545_1_0_1"/>
<evidence type="ECO:0000313" key="13">
    <source>
        <dbReference type="EMBL" id="EEH09479.1"/>
    </source>
</evidence>
<dbReference type="VEuPathDB" id="FungiDB:I7I50_09866"/>
<evidence type="ECO:0000256" key="5">
    <source>
        <dbReference type="ARBA" id="ARBA00022729"/>
    </source>
</evidence>
<dbReference type="PANTHER" id="PTHR28012">
    <property type="entry name" value="NUCLEAR FUSION PROTEIN KAR5"/>
    <property type="match status" value="1"/>
</dbReference>
<organism evidence="13 14">
    <name type="scientific">Ajellomyces capsulatus (strain G186AR / H82 / ATCC MYA-2454 / RMSCC 2432)</name>
    <name type="common">Darling's disease fungus</name>
    <name type="synonym">Histoplasma capsulatum</name>
    <dbReference type="NCBI Taxonomy" id="447093"/>
    <lineage>
        <taxon>Eukaryota</taxon>
        <taxon>Fungi</taxon>
        <taxon>Dikarya</taxon>
        <taxon>Ascomycota</taxon>
        <taxon>Pezizomycotina</taxon>
        <taxon>Eurotiomycetes</taxon>
        <taxon>Eurotiomycetidae</taxon>
        <taxon>Onygenales</taxon>
        <taxon>Ajellomycetaceae</taxon>
        <taxon>Histoplasma</taxon>
    </lineage>
</organism>
<dbReference type="GO" id="GO:0005789">
    <property type="term" value="C:endoplasmic reticulum membrane"/>
    <property type="evidence" value="ECO:0007669"/>
    <property type="project" value="UniProtKB-SubCell"/>
</dbReference>
<dbReference type="PANTHER" id="PTHR28012:SF1">
    <property type="entry name" value="NUCLEAR FUSION PROTEIN KAR5"/>
    <property type="match status" value="1"/>
</dbReference>
<keyword evidence="14" id="KW-1185">Reference proteome</keyword>
<feature type="chain" id="PRO_5002899660" description="Nuclear membrane fusion protein Kar5" evidence="12">
    <location>
        <begin position="23"/>
        <end position="472"/>
    </location>
</feature>
<evidence type="ECO:0000256" key="10">
    <source>
        <dbReference type="ARBA" id="ARBA00023242"/>
    </source>
</evidence>
<reference evidence="13" key="1">
    <citation type="submission" date="2009-02" db="EMBL/GenBank/DDBJ databases">
        <title>The Genome Sequence of Ajellomyces capsulatus strain G186AR.</title>
        <authorList>
            <consortium name="The Broad Institute Genome Sequencing Platform"/>
            <person name="Champion M."/>
            <person name="Cuomo C."/>
            <person name="Ma L.-J."/>
            <person name="Henn M.R."/>
            <person name="Sil A."/>
            <person name="Goldman B."/>
            <person name="Young S.K."/>
            <person name="Kodira C.D."/>
            <person name="Zeng Q."/>
            <person name="Koehrsen M."/>
            <person name="Alvarado L."/>
            <person name="Berlin A."/>
            <person name="Borenstein D."/>
            <person name="Chen Z."/>
            <person name="Engels R."/>
            <person name="Freedman E."/>
            <person name="Gellesch M."/>
            <person name="Goldberg J."/>
            <person name="Griggs A."/>
            <person name="Gujja S."/>
            <person name="Heiman D."/>
            <person name="Hepburn T."/>
            <person name="Howarth C."/>
            <person name="Jen D."/>
            <person name="Larson L."/>
            <person name="Lewis B."/>
            <person name="Mehta T."/>
            <person name="Park D."/>
            <person name="Pearson M."/>
            <person name="Roberts A."/>
            <person name="Saif S."/>
            <person name="Shea T."/>
            <person name="Shenoy N."/>
            <person name="Sisk P."/>
            <person name="Stolte C."/>
            <person name="Sykes S."/>
            <person name="Walk T."/>
            <person name="White J."/>
            <person name="Yandava C."/>
            <person name="Klein B."/>
            <person name="McEwen J.G."/>
            <person name="Puccia R."/>
            <person name="Goldman G.H."/>
            <person name="Felipe M.S."/>
            <person name="Nino-Vega G."/>
            <person name="San-Blas G."/>
            <person name="Taylor J."/>
            <person name="Mendoza L."/>
            <person name="Galagan J."/>
            <person name="Nusbaum C."/>
            <person name="Birren B."/>
        </authorList>
    </citation>
    <scope>NUCLEOTIDE SEQUENCE</scope>
    <source>
        <strain evidence="13">G186AR</strain>
    </source>
</reference>
<keyword evidence="8 11" id="KW-0472">Membrane</keyword>
<evidence type="ECO:0000256" key="4">
    <source>
        <dbReference type="ARBA" id="ARBA00022692"/>
    </source>
</evidence>
<name>C0NI44_AJECG</name>
<evidence type="ECO:0000256" key="2">
    <source>
        <dbReference type="ARBA" id="ARBA00010473"/>
    </source>
</evidence>
<dbReference type="Pfam" id="PF04163">
    <property type="entry name" value="Tht1"/>
    <property type="match status" value="1"/>
</dbReference>
<keyword evidence="4 11" id="KW-0812">Transmembrane</keyword>
<keyword evidence="9" id="KW-0325">Glycoprotein</keyword>
<evidence type="ECO:0000256" key="12">
    <source>
        <dbReference type="SAM" id="SignalP"/>
    </source>
</evidence>
<evidence type="ECO:0000256" key="3">
    <source>
        <dbReference type="ARBA" id="ARBA00022459"/>
    </source>
</evidence>
<dbReference type="GO" id="GO:0048288">
    <property type="term" value="P:nuclear membrane fusion involved in karyogamy"/>
    <property type="evidence" value="ECO:0007669"/>
    <property type="project" value="UniProtKB-UniRule"/>
</dbReference>
<dbReference type="InterPro" id="IPR007292">
    <property type="entry name" value="Nuclear_fusion_Kar5"/>
</dbReference>
<keyword evidence="3 11" id="KW-0415">Karyogamy</keyword>
<keyword evidence="10 11" id="KW-0539">Nucleus</keyword>
<dbReference type="STRING" id="447093.C0NI44"/>
<evidence type="ECO:0000256" key="8">
    <source>
        <dbReference type="ARBA" id="ARBA00023136"/>
    </source>
</evidence>
<dbReference type="InParanoid" id="C0NI44"/>
<comment type="subcellular location">
    <subcellularLocation>
        <location evidence="11">Endoplasmic reticulum membrane</location>
    </subcellularLocation>
    <subcellularLocation>
        <location evidence="11">Nucleus membrane</location>
    </subcellularLocation>
</comment>
<evidence type="ECO:0008006" key="15">
    <source>
        <dbReference type="Google" id="ProtNLM"/>
    </source>
</evidence>
<dbReference type="RefSeq" id="XP_045289960.1">
    <property type="nucleotide sequence ID" value="XM_045430065.1"/>
</dbReference>
<evidence type="ECO:0000256" key="1">
    <source>
        <dbReference type="ARBA" id="ARBA00003389"/>
    </source>
</evidence>
<dbReference type="GO" id="GO:0000742">
    <property type="term" value="P:karyogamy involved in conjugation with cellular fusion"/>
    <property type="evidence" value="ECO:0007669"/>
    <property type="project" value="UniProtKB-UniRule"/>
</dbReference>
<protein>
    <recommendedName>
        <fullName evidence="15">Nuclear membrane fusion protein Kar5</fullName>
    </recommendedName>
</protein>
<feature type="transmembrane region" description="Helical" evidence="11">
    <location>
        <begin position="358"/>
        <end position="381"/>
    </location>
</feature>
<evidence type="ECO:0000256" key="6">
    <source>
        <dbReference type="ARBA" id="ARBA00022824"/>
    </source>
</evidence>
<keyword evidence="7 11" id="KW-1133">Transmembrane helix</keyword>
<feature type="transmembrane region" description="Helical" evidence="11">
    <location>
        <begin position="424"/>
        <end position="446"/>
    </location>
</feature>
<dbReference type="GO" id="GO:0031965">
    <property type="term" value="C:nuclear membrane"/>
    <property type="evidence" value="ECO:0007669"/>
    <property type="project" value="UniProtKB-SubCell"/>
</dbReference>
<evidence type="ECO:0000256" key="7">
    <source>
        <dbReference type="ARBA" id="ARBA00022989"/>
    </source>
</evidence>